<accession>A0A1Z4LR90</accession>
<organism evidence="1 2">
    <name type="scientific">Calothrix parasitica NIES-267</name>
    <dbReference type="NCBI Taxonomy" id="1973488"/>
    <lineage>
        <taxon>Bacteria</taxon>
        <taxon>Bacillati</taxon>
        <taxon>Cyanobacteriota</taxon>
        <taxon>Cyanophyceae</taxon>
        <taxon>Nostocales</taxon>
        <taxon>Calotrichaceae</taxon>
        <taxon>Calothrix</taxon>
    </lineage>
</organism>
<dbReference type="OrthoDB" id="500470at2"/>
<dbReference type="InterPro" id="IPR027417">
    <property type="entry name" value="P-loop_NTPase"/>
</dbReference>
<dbReference type="Proteomes" id="UP000218418">
    <property type="component" value="Chromosome"/>
</dbReference>
<evidence type="ECO:0000313" key="1">
    <source>
        <dbReference type="EMBL" id="BAY83733.1"/>
    </source>
</evidence>
<gene>
    <name evidence="1" type="ORF">NIES267_32240</name>
</gene>
<protein>
    <submittedName>
        <fullName evidence="1">TPR repeat protein</fullName>
    </submittedName>
</protein>
<keyword evidence="2" id="KW-1185">Reference proteome</keyword>
<evidence type="ECO:0000313" key="2">
    <source>
        <dbReference type="Proteomes" id="UP000218418"/>
    </source>
</evidence>
<name>A0A1Z4LR90_9CYAN</name>
<dbReference type="EMBL" id="AP018227">
    <property type="protein sequence ID" value="BAY83733.1"/>
    <property type="molecule type" value="Genomic_DNA"/>
</dbReference>
<reference evidence="1 2" key="1">
    <citation type="submission" date="2017-06" db="EMBL/GenBank/DDBJ databases">
        <title>Genome sequencing of cyanobaciteial culture collection at National Institute for Environmental Studies (NIES).</title>
        <authorList>
            <person name="Hirose Y."/>
            <person name="Shimura Y."/>
            <person name="Fujisawa T."/>
            <person name="Nakamura Y."/>
            <person name="Kawachi M."/>
        </authorList>
    </citation>
    <scope>NUCLEOTIDE SEQUENCE [LARGE SCALE GENOMIC DNA]</scope>
    <source>
        <strain evidence="1 2">NIES-267</strain>
    </source>
</reference>
<dbReference type="SUPFAM" id="SSF52540">
    <property type="entry name" value="P-loop containing nucleoside triphosphate hydrolases"/>
    <property type="match status" value="1"/>
</dbReference>
<dbReference type="AlphaFoldDB" id="A0A1Z4LR90"/>
<sequence>MTINKKKASNSQGNRALQLFIDRHHLIKHFAEYINNEPVTEKILYFYGDGGNGKSLLLKYLRKNCCNRFKKEIWHY</sequence>
<proteinExistence type="predicted"/>